<keyword evidence="2" id="KW-1133">Transmembrane helix</keyword>
<feature type="transmembrane region" description="Helical" evidence="2">
    <location>
        <begin position="20"/>
        <end position="46"/>
    </location>
</feature>
<proteinExistence type="predicted"/>
<evidence type="ECO:0000256" key="2">
    <source>
        <dbReference type="SAM" id="Phobius"/>
    </source>
</evidence>
<keyword evidence="2" id="KW-0472">Membrane</keyword>
<protein>
    <submittedName>
        <fullName evidence="3">Uncharacterized protein</fullName>
    </submittedName>
</protein>
<comment type="caution">
    <text evidence="3">The sequence shown here is derived from an EMBL/GenBank/DDBJ whole genome shotgun (WGS) entry which is preliminary data.</text>
</comment>
<dbReference type="InterPro" id="IPR055957">
    <property type="entry name" value="DUF7535"/>
</dbReference>
<sequence length="84" mass="9443">MSTKVSESTGYVSNVQMSAFGYVMAAIIAIVMLPVLPVVVLVWLLWRVFVAGDDVEPSYETWRNDPNRLRPSPPEPETDDEDED</sequence>
<dbReference type="Proteomes" id="UP000324104">
    <property type="component" value="Unassembled WGS sequence"/>
</dbReference>
<feature type="region of interest" description="Disordered" evidence="1">
    <location>
        <begin position="57"/>
        <end position="84"/>
    </location>
</feature>
<evidence type="ECO:0000313" key="4">
    <source>
        <dbReference type="Proteomes" id="UP000324104"/>
    </source>
</evidence>
<dbReference type="RefSeq" id="WP_149082650.1">
    <property type="nucleotide sequence ID" value="NZ_VTAW01000029.1"/>
</dbReference>
<evidence type="ECO:0000256" key="1">
    <source>
        <dbReference type="SAM" id="MobiDB-lite"/>
    </source>
</evidence>
<reference evidence="3 4" key="1">
    <citation type="submission" date="2019-08" db="EMBL/GenBank/DDBJ databases">
        <title>Archaea genome.</title>
        <authorList>
            <person name="Kajale S."/>
            <person name="Shouche Y."/>
            <person name="Deshpande N."/>
            <person name="Sharma A."/>
        </authorList>
    </citation>
    <scope>NUCLEOTIDE SEQUENCE [LARGE SCALE GENOMIC DNA]</scope>
    <source>
        <strain evidence="3 4">ESP3B_9</strain>
    </source>
</reference>
<name>A0A5D5AI54_9EURY</name>
<keyword evidence="2" id="KW-0812">Transmembrane</keyword>
<organism evidence="3 4">
    <name type="scientific">Natrialba swarupiae</name>
    <dbReference type="NCBI Taxonomy" id="2448032"/>
    <lineage>
        <taxon>Archaea</taxon>
        <taxon>Methanobacteriati</taxon>
        <taxon>Methanobacteriota</taxon>
        <taxon>Stenosarchaea group</taxon>
        <taxon>Halobacteria</taxon>
        <taxon>Halobacteriales</taxon>
        <taxon>Natrialbaceae</taxon>
        <taxon>Natrialba</taxon>
    </lineage>
</organism>
<keyword evidence="4" id="KW-1185">Reference proteome</keyword>
<dbReference type="AlphaFoldDB" id="A0A5D5AI54"/>
<gene>
    <name evidence="3" type="ORF">FYC77_16780</name>
</gene>
<dbReference type="EMBL" id="VTAW01000029">
    <property type="protein sequence ID" value="TYT60804.1"/>
    <property type="molecule type" value="Genomic_DNA"/>
</dbReference>
<accession>A0A5D5AI54</accession>
<dbReference type="Pfam" id="PF24379">
    <property type="entry name" value="DUF7535"/>
    <property type="match status" value="1"/>
</dbReference>
<evidence type="ECO:0000313" key="3">
    <source>
        <dbReference type="EMBL" id="TYT60804.1"/>
    </source>
</evidence>